<evidence type="ECO:0000256" key="10">
    <source>
        <dbReference type="PROSITE-ProRule" id="PRU00284"/>
    </source>
</evidence>
<keyword evidence="8 10" id="KW-0807">Transducer</keyword>
<feature type="domain" description="Methyl-accepting transducer" evidence="12">
    <location>
        <begin position="380"/>
        <end position="630"/>
    </location>
</feature>
<evidence type="ECO:0000256" key="6">
    <source>
        <dbReference type="ARBA" id="ARBA00022989"/>
    </source>
</evidence>
<dbReference type="GO" id="GO:0007165">
    <property type="term" value="P:signal transduction"/>
    <property type="evidence" value="ECO:0007669"/>
    <property type="project" value="UniProtKB-KW"/>
</dbReference>
<dbReference type="AlphaFoldDB" id="A0A921KDI3"/>
<evidence type="ECO:0000256" key="2">
    <source>
        <dbReference type="ARBA" id="ARBA00022475"/>
    </source>
</evidence>
<dbReference type="Gene3D" id="3.30.450.20">
    <property type="entry name" value="PAS domain"/>
    <property type="match status" value="2"/>
</dbReference>
<dbReference type="SMART" id="SM00283">
    <property type="entry name" value="MA"/>
    <property type="match status" value="1"/>
</dbReference>
<dbReference type="CDD" id="cd12912">
    <property type="entry name" value="PDC2_MCP_like"/>
    <property type="match status" value="1"/>
</dbReference>
<dbReference type="CDD" id="cd12913">
    <property type="entry name" value="PDC1_MCP_like"/>
    <property type="match status" value="1"/>
</dbReference>
<evidence type="ECO:0000256" key="5">
    <source>
        <dbReference type="ARBA" id="ARBA00022692"/>
    </source>
</evidence>
<dbReference type="SUPFAM" id="SSF58104">
    <property type="entry name" value="Methyl-accepting chemotaxis protein (MCP) signaling domain"/>
    <property type="match status" value="1"/>
</dbReference>
<evidence type="ECO:0000313" key="15">
    <source>
        <dbReference type="Proteomes" id="UP000698173"/>
    </source>
</evidence>
<dbReference type="PROSITE" id="PS50111">
    <property type="entry name" value="CHEMOTAXIS_TRANSDUC_2"/>
    <property type="match status" value="1"/>
</dbReference>
<evidence type="ECO:0000259" key="13">
    <source>
        <dbReference type="PROSITE" id="PS50885"/>
    </source>
</evidence>
<accession>A0A921KDI3</accession>
<keyword evidence="4" id="KW-0145">Chemotaxis</keyword>
<dbReference type="Pfam" id="PF00672">
    <property type="entry name" value="HAMP"/>
    <property type="match status" value="1"/>
</dbReference>
<dbReference type="CDD" id="cd06225">
    <property type="entry name" value="HAMP"/>
    <property type="match status" value="1"/>
</dbReference>
<dbReference type="InterPro" id="IPR004089">
    <property type="entry name" value="MCPsignal_dom"/>
</dbReference>
<dbReference type="InterPro" id="IPR033479">
    <property type="entry name" value="dCache_1"/>
</dbReference>
<dbReference type="Pfam" id="PF02743">
    <property type="entry name" value="dCache_1"/>
    <property type="match status" value="1"/>
</dbReference>
<dbReference type="SMART" id="SM00304">
    <property type="entry name" value="HAMP"/>
    <property type="match status" value="1"/>
</dbReference>
<dbReference type="EMBL" id="DYWT01000165">
    <property type="protein sequence ID" value="HJF32113.1"/>
    <property type="molecule type" value="Genomic_DNA"/>
</dbReference>
<protein>
    <submittedName>
        <fullName evidence="14">Methyl-accepting chemotaxis protein</fullName>
    </submittedName>
</protein>
<keyword evidence="3" id="KW-0488">Methylation</keyword>
<dbReference type="SUPFAM" id="SSF103190">
    <property type="entry name" value="Sensory domain-like"/>
    <property type="match status" value="1"/>
</dbReference>
<dbReference type="GO" id="GO:0006935">
    <property type="term" value="P:chemotaxis"/>
    <property type="evidence" value="ECO:0007669"/>
    <property type="project" value="UniProtKB-KW"/>
</dbReference>
<comment type="subcellular location">
    <subcellularLocation>
        <location evidence="1">Cell membrane</location>
        <topology evidence="1">Multi-pass membrane protein</topology>
    </subcellularLocation>
</comment>
<dbReference type="PANTHER" id="PTHR32089">
    <property type="entry name" value="METHYL-ACCEPTING CHEMOTAXIS PROTEIN MCPB"/>
    <property type="match status" value="1"/>
</dbReference>
<feature type="transmembrane region" description="Helical" evidence="11">
    <location>
        <begin position="6"/>
        <end position="27"/>
    </location>
</feature>
<name>A0A921KDI3_SPOPS</name>
<evidence type="ECO:0000256" key="3">
    <source>
        <dbReference type="ARBA" id="ARBA00022481"/>
    </source>
</evidence>
<dbReference type="PANTHER" id="PTHR32089:SF114">
    <property type="entry name" value="METHYL-ACCEPTING CHEMOTAXIS PROTEIN MCPB"/>
    <property type="match status" value="1"/>
</dbReference>
<gene>
    <name evidence="14" type="ORF">K8V56_10120</name>
</gene>
<dbReference type="InterPro" id="IPR003660">
    <property type="entry name" value="HAMP_dom"/>
</dbReference>
<dbReference type="Proteomes" id="UP000698173">
    <property type="component" value="Unassembled WGS sequence"/>
</dbReference>
<evidence type="ECO:0000256" key="7">
    <source>
        <dbReference type="ARBA" id="ARBA00023136"/>
    </source>
</evidence>
<evidence type="ECO:0000256" key="4">
    <source>
        <dbReference type="ARBA" id="ARBA00022500"/>
    </source>
</evidence>
<evidence type="ECO:0000256" key="1">
    <source>
        <dbReference type="ARBA" id="ARBA00004651"/>
    </source>
</evidence>
<reference evidence="14" key="2">
    <citation type="submission" date="2021-09" db="EMBL/GenBank/DDBJ databases">
        <authorList>
            <person name="Gilroy R."/>
        </authorList>
    </citation>
    <scope>NUCLEOTIDE SEQUENCE</scope>
    <source>
        <strain evidence="14">CHK171-7178</strain>
    </source>
</reference>
<evidence type="ECO:0000259" key="12">
    <source>
        <dbReference type="PROSITE" id="PS50111"/>
    </source>
</evidence>
<comment type="caution">
    <text evidence="14">The sequence shown here is derived from an EMBL/GenBank/DDBJ whole genome shotgun (WGS) entry which is preliminary data.</text>
</comment>
<evidence type="ECO:0000256" key="9">
    <source>
        <dbReference type="ARBA" id="ARBA00029447"/>
    </source>
</evidence>
<dbReference type="InterPro" id="IPR029151">
    <property type="entry name" value="Sensor-like_sf"/>
</dbReference>
<keyword evidence="7 11" id="KW-0472">Membrane</keyword>
<organism evidence="14 15">
    <name type="scientific">Sporosarcina psychrophila</name>
    <name type="common">Bacillus psychrophilus</name>
    <dbReference type="NCBI Taxonomy" id="1476"/>
    <lineage>
        <taxon>Bacteria</taxon>
        <taxon>Bacillati</taxon>
        <taxon>Bacillota</taxon>
        <taxon>Bacilli</taxon>
        <taxon>Bacillales</taxon>
        <taxon>Caryophanaceae</taxon>
        <taxon>Sporosarcina</taxon>
    </lineage>
</organism>
<dbReference type="Pfam" id="PF00015">
    <property type="entry name" value="MCPsignal"/>
    <property type="match status" value="1"/>
</dbReference>
<dbReference type="Gene3D" id="1.10.287.950">
    <property type="entry name" value="Methyl-accepting chemotaxis protein"/>
    <property type="match status" value="1"/>
</dbReference>
<reference evidence="14" key="1">
    <citation type="journal article" date="2021" name="PeerJ">
        <title>Extensive microbial diversity within the chicken gut microbiome revealed by metagenomics and culture.</title>
        <authorList>
            <person name="Gilroy R."/>
            <person name="Ravi A."/>
            <person name="Getino M."/>
            <person name="Pursley I."/>
            <person name="Horton D.L."/>
            <person name="Alikhan N.F."/>
            <person name="Baker D."/>
            <person name="Gharbi K."/>
            <person name="Hall N."/>
            <person name="Watson M."/>
            <person name="Adriaenssens E.M."/>
            <person name="Foster-Nyarko E."/>
            <person name="Jarju S."/>
            <person name="Secka A."/>
            <person name="Antonio M."/>
            <person name="Oren A."/>
            <person name="Chaudhuri R.R."/>
            <person name="La Ragione R."/>
            <person name="Hildebrand F."/>
            <person name="Pallen M.J."/>
        </authorList>
    </citation>
    <scope>NUCLEOTIDE SEQUENCE</scope>
    <source>
        <strain evidence="14">CHK171-7178</strain>
    </source>
</reference>
<feature type="domain" description="HAMP" evidence="13">
    <location>
        <begin position="309"/>
        <end position="361"/>
    </location>
</feature>
<keyword evidence="2" id="KW-1003">Cell membrane</keyword>
<evidence type="ECO:0000313" key="14">
    <source>
        <dbReference type="EMBL" id="HJF32113.1"/>
    </source>
</evidence>
<dbReference type="Gene3D" id="1.10.8.500">
    <property type="entry name" value="HAMP domain in histidine kinase"/>
    <property type="match status" value="1"/>
</dbReference>
<keyword evidence="6 11" id="KW-1133">Transmembrane helix</keyword>
<evidence type="ECO:0000256" key="8">
    <source>
        <dbReference type="ARBA" id="ARBA00023224"/>
    </source>
</evidence>
<sequence length="666" mass="72792">MKSIKAKIIVSVITLFIIILTVVNLFVNLQMQKQTESVLTHQSEVAVKEMSRSIENYMLQYEKTLYLLTENPAVTSFIETQYGKENDSELNRGIEKAFTNYMEQLTDTDLMYFAFENKYTKFVPHLVIEGFDPTTRVWYTAASDQPDKVVWSDPYVDAASGGYVITASKAMKQNNSLIGVIGVDISLGNITDSVSKSEFGFEGYPFLFDKNGGAIVHPNLLTEEEELADLSYMTALFGDGKTEGIGKYNEEQKKMVGVFTEVPHFGWTVGAAFNQDAIDGSVSQIRNLIIMIFILAGIIMIIVLWYLISKIVSPLGEIRSAMDRVAEGDLNSYANVKSKDEFGQLATNFNFMTGKVREVITMVNKSVEEVRLSAEGLSASAEETNAVSEQMAGAIDDIASGATKSAQDTEDVTKTVDYLSEQIIGIQEKAGVMTDIATEAEEVNKSGLSQVNQLQSSFDGWKTNLQSMANVVGDLESKVGAIGVVMETITQISTQTNLLALNASIEAARAGEHGKGFAVVADEVRKLAEQSARATEEVKVTVQELQNGSRQVSIQMRETGETFEEQGKVVQATQITFGDISGLMDKLEQSIGSVYEEVNKVVEHKETVMQTIETMAATAEETAAASEEISASTDEQLHAIRAVAQAADALSGLSDDLHTAISHFKI</sequence>
<feature type="transmembrane region" description="Helical" evidence="11">
    <location>
        <begin position="288"/>
        <end position="308"/>
    </location>
</feature>
<evidence type="ECO:0000256" key="11">
    <source>
        <dbReference type="SAM" id="Phobius"/>
    </source>
</evidence>
<dbReference type="PROSITE" id="PS50885">
    <property type="entry name" value="HAMP"/>
    <property type="match status" value="1"/>
</dbReference>
<comment type="similarity">
    <text evidence="9">Belongs to the methyl-accepting chemotaxis (MCP) protein family.</text>
</comment>
<keyword evidence="5 11" id="KW-0812">Transmembrane</keyword>
<proteinExistence type="inferred from homology"/>
<dbReference type="GO" id="GO:0005886">
    <property type="term" value="C:plasma membrane"/>
    <property type="evidence" value="ECO:0007669"/>
    <property type="project" value="UniProtKB-SubCell"/>
</dbReference>